<accession>A0A061S819</accession>
<protein>
    <submittedName>
        <fullName evidence="3">Uncharacterized protein</fullName>
    </submittedName>
</protein>
<feature type="domain" description="Dynein axonemal assembly factor 5 TPR repeats" evidence="2">
    <location>
        <begin position="15"/>
        <end position="154"/>
    </location>
</feature>
<evidence type="ECO:0000259" key="2">
    <source>
        <dbReference type="Pfam" id="PF25757"/>
    </source>
</evidence>
<name>A0A061S819_9CHLO</name>
<dbReference type="PANTHER" id="PTHR16216">
    <property type="entry name" value="DYNEIN ASSEMBLY FACTOR 5, AXONEMAL"/>
    <property type="match status" value="1"/>
</dbReference>
<evidence type="ECO:0000259" key="1">
    <source>
        <dbReference type="Pfam" id="PF24573"/>
    </source>
</evidence>
<dbReference type="EMBL" id="GBEZ01003846">
    <property type="protein sequence ID" value="JAC81322.1"/>
    <property type="molecule type" value="Transcribed_RNA"/>
</dbReference>
<sequence length="844" mass="92102">MSVFHRIMEVHPDSTLAMLPYAIPVLEERLQRSDPAQPMAEPCEELRLQLVKLLRLLMINGEKAVMAYAGEIMGMTKAGCMDSFHKVAVETCECMKKFVGIAGMRMGKTGHQLVADVCPLLTDNRFRVRAAALQTLRAIIPTGSHEMILELVAHRDPNVVPIRAFYEGDVKVNFCARLVADRHPAVRSEFLECLGDWLLRLPERRDHEQRLLPYVLSLHNDEVPAISSRAVEIMELLGEQYIRDQDGDERFKDSIYYLPEEAHGLGWRRSGGQAAVYGAESMDTLRLGAQGSGGRREVPMPGPFRRRPGLGARILVQSNFSRVASTMCEELGSWIAEHRPKVARLLLVNLVYQEDHVSAQLHRLLPALRNAIRGDAEMRQLAERCCEVIGCFVDPGEYLQILLPPGGLQTEPPATASTLAVVAALAWGAGPQIAGEPLDRILGVLECEAVAASHDTAVRQEALRLAESIIGASGEAVLGEERRMLAVLLRSMGASALRRGIDSRCGKLAPGPRDGVCGATEGCLERLARLRGHPHWSALAKEHLRPLLGELRAPVGATAAEAAVTVGLIAAGGSCDCPAALCQAEVARAPLEEEEKLYPGGMLPWKKEDFERLAGAFAESMARVRCEAMAEAILASAMKHFLLKTRSREVSGAGLELLLKASSDSGHQGISTAILDAAIRFLREGSEVVSDPVWIPLALQHVLHSYRLDLPANVRQRAVSALGLLLGSQVTANLVLERGWGQTEIGTALRDIKLGGDTSSRDRDESAETGLNRMLPEWLVVLRKALDDPERSIRQTTLHALHEAHNAIKRMHGSAQQLTVDCERVAVVGAIEAAINQVDSPHES</sequence>
<dbReference type="SUPFAM" id="SSF48371">
    <property type="entry name" value="ARM repeat"/>
    <property type="match status" value="1"/>
</dbReference>
<reference evidence="3" key="1">
    <citation type="submission" date="2014-05" db="EMBL/GenBank/DDBJ databases">
        <title>The transcriptome of the halophilic microalga Tetraselmis sp. GSL018 isolated from the Great Salt Lake, Utah.</title>
        <authorList>
            <person name="Jinkerson R.E."/>
            <person name="D'Adamo S."/>
            <person name="Posewitz M.C."/>
        </authorList>
    </citation>
    <scope>NUCLEOTIDE SEQUENCE</scope>
    <source>
        <strain evidence="3">GSL018</strain>
    </source>
</reference>
<evidence type="ECO:0000313" key="3">
    <source>
        <dbReference type="EMBL" id="JAC81322.1"/>
    </source>
</evidence>
<dbReference type="AlphaFoldDB" id="A0A061S819"/>
<feature type="domain" description="Dynein axonemal assembly factor 5 HEAT-repeat" evidence="1">
    <location>
        <begin position="305"/>
        <end position="492"/>
    </location>
</feature>
<gene>
    <name evidence="3" type="ORF">TSPGSL018_8202</name>
</gene>
<dbReference type="Gene3D" id="1.25.10.10">
    <property type="entry name" value="Leucine-rich Repeat Variant"/>
    <property type="match status" value="1"/>
</dbReference>
<dbReference type="InterPro" id="IPR011989">
    <property type="entry name" value="ARM-like"/>
</dbReference>
<dbReference type="InterPro" id="IPR052623">
    <property type="entry name" value="DAAF5"/>
</dbReference>
<dbReference type="Pfam" id="PF24573">
    <property type="entry name" value="HEAT_DAAF5"/>
    <property type="match status" value="1"/>
</dbReference>
<dbReference type="Pfam" id="PF25757">
    <property type="entry name" value="TPR_DNAAF5"/>
    <property type="match status" value="2"/>
</dbReference>
<organism evidence="3">
    <name type="scientific">Tetraselmis sp. GSL018</name>
    <dbReference type="NCBI Taxonomy" id="582737"/>
    <lineage>
        <taxon>Eukaryota</taxon>
        <taxon>Viridiplantae</taxon>
        <taxon>Chlorophyta</taxon>
        <taxon>core chlorophytes</taxon>
        <taxon>Chlorodendrophyceae</taxon>
        <taxon>Chlorodendrales</taxon>
        <taxon>Chlorodendraceae</taxon>
        <taxon>Tetraselmis</taxon>
    </lineage>
</organism>
<proteinExistence type="predicted"/>
<dbReference type="PANTHER" id="PTHR16216:SF10">
    <property type="entry name" value="RNA POLYMERASE II ASSEMBLY FACTOR RTP1 C-TERMINAL DOMAIN-CONTAINING PROTEIN"/>
    <property type="match status" value="1"/>
</dbReference>
<dbReference type="InterPro" id="IPR056497">
    <property type="entry name" value="HEAT_DAAF5"/>
</dbReference>
<dbReference type="InterPro" id="IPR016024">
    <property type="entry name" value="ARM-type_fold"/>
</dbReference>
<dbReference type="InterPro" id="IPR057978">
    <property type="entry name" value="TPR_DAAF5"/>
</dbReference>
<feature type="domain" description="Dynein axonemal assembly factor 5 TPR repeats" evidence="2">
    <location>
        <begin position="176"/>
        <end position="248"/>
    </location>
</feature>